<dbReference type="SUPFAM" id="SSF51905">
    <property type="entry name" value="FAD/NAD(P)-binding domain"/>
    <property type="match status" value="1"/>
</dbReference>
<dbReference type="EC" id="1.3.99.31" evidence="10"/>
<comment type="pathway">
    <text evidence="1 7">Carotenoid biosynthesis.</text>
</comment>
<evidence type="ECO:0000256" key="2">
    <source>
        <dbReference type="ARBA" id="ARBA00006046"/>
    </source>
</evidence>
<dbReference type="OrthoDB" id="9814556at2"/>
<keyword evidence="4 7" id="KW-0125">Carotenoid biosynthesis</keyword>
<dbReference type="EMBL" id="VRLW01000001">
    <property type="protein sequence ID" value="KAA1258684.1"/>
    <property type="molecule type" value="Genomic_DNA"/>
</dbReference>
<feature type="compositionally biased region" description="Polar residues" evidence="8">
    <location>
        <begin position="1"/>
        <end position="27"/>
    </location>
</feature>
<dbReference type="Pfam" id="PF01593">
    <property type="entry name" value="Amino_oxidase"/>
    <property type="match status" value="1"/>
</dbReference>
<protein>
    <submittedName>
        <fullName evidence="10">Phytoene desaturase (Lycopene-forming)</fullName>
        <ecNumber evidence="10">1.3.99.31</ecNumber>
    </submittedName>
</protein>
<keyword evidence="11" id="KW-1185">Reference proteome</keyword>
<comment type="caution">
    <text evidence="10">The sequence shown here is derived from an EMBL/GenBank/DDBJ whole genome shotgun (WGS) entry which is preliminary data.</text>
</comment>
<comment type="similarity">
    <text evidence="2 7">Belongs to the carotenoid/retinoid oxidoreductase family.</text>
</comment>
<dbReference type="RefSeq" id="WP_084422796.1">
    <property type="nucleotide sequence ID" value="NZ_LWSK01000083.1"/>
</dbReference>
<keyword evidence="6 7" id="KW-0560">Oxidoreductase</keyword>
<dbReference type="PANTHER" id="PTHR43734">
    <property type="entry name" value="PHYTOENE DESATURASE"/>
    <property type="match status" value="1"/>
</dbReference>
<dbReference type="FunFam" id="3.50.50.60:FF:000378">
    <property type="entry name" value="Phytoene desaturase"/>
    <property type="match status" value="1"/>
</dbReference>
<reference evidence="10 11" key="1">
    <citation type="submission" date="2019-08" db="EMBL/GenBank/DDBJ databases">
        <title>Deep-cultivation of Planctomycetes and their phenomic and genomic characterization uncovers novel biology.</title>
        <authorList>
            <person name="Wiegand S."/>
            <person name="Jogler M."/>
            <person name="Boedeker C."/>
            <person name="Pinto D."/>
            <person name="Vollmers J."/>
            <person name="Rivas-Marin E."/>
            <person name="Kohn T."/>
            <person name="Peeters S.H."/>
            <person name="Heuer A."/>
            <person name="Rast P."/>
            <person name="Oberbeckmann S."/>
            <person name="Bunk B."/>
            <person name="Jeske O."/>
            <person name="Meyerdierks A."/>
            <person name="Storesund J.E."/>
            <person name="Kallscheuer N."/>
            <person name="Luecker S."/>
            <person name="Lage O.M."/>
            <person name="Pohl T."/>
            <person name="Merkel B.J."/>
            <person name="Hornburger P."/>
            <person name="Mueller R.-W."/>
            <person name="Bruemmer F."/>
            <person name="Labrenz M."/>
            <person name="Spormann A.M."/>
            <person name="Op Den Camp H."/>
            <person name="Overmann J."/>
            <person name="Amann R."/>
            <person name="Jetten M.S.M."/>
            <person name="Mascher T."/>
            <person name="Medema M.H."/>
            <person name="Devos D.P."/>
            <person name="Kaster A.-K."/>
            <person name="Ovreas L."/>
            <person name="Rohde M."/>
            <person name="Galperin M.Y."/>
            <person name="Jogler C."/>
        </authorList>
    </citation>
    <scope>NUCLEOTIDE SEQUENCE [LARGE SCALE GENOMIC DNA]</scope>
    <source>
        <strain evidence="10 11">LF1</strain>
    </source>
</reference>
<dbReference type="Proteomes" id="UP000322699">
    <property type="component" value="Unassembled WGS sequence"/>
</dbReference>
<dbReference type="PANTHER" id="PTHR43734:SF3">
    <property type="entry name" value="B-CAROTENE KETOLASE"/>
    <property type="match status" value="1"/>
</dbReference>
<sequence>MPATVNAPSESDRQTFQSKKTAGNSASHRGRAAVIGSGFGGLAAAIRLQAMGFETTCYEARDLPGGRAYVYRDQGFTFDAGPTVITAPHCIEELFALADRSMDDYVEMLPVDPMYRLQWNDGMKFDYTSDEDRLVKQIASISPGDVDGYRRFADYTRRVFQKGYVELGSTPFLNFRDMVRCAPDLMKLRADRSVYSAVSRFMKDEHLRQAFSFHPLLVGGNPYETSSIYTLIHWIERQWGVFFPKGGTGALVAALVRLFEELGGELRLSAPVDSIRLIDGNRGQTMHRVTSQDGTTDDYNLVVSNADIHHTYAKLYQNESRSHAVKRKLEKMDWSMSLFVMYFGTSRRFDDLAHHTILFGNRYKGLLNDIFHGDTLSDDFSLYLHAPTVSDPTLAPPGGEAFYVLSPVPHLGNVNVDWEKASQAYGDAILQSLESHLPGLRDSIVTRRHFTPIDFRDQLAAHQGSAFSVAPKLTQSAYFRPHNKCSRIPGLYIVGGGTHPGAGVPGVINTAKATTGIIERDFAEVSR</sequence>
<feature type="domain" description="Amine oxidase" evidence="9">
    <location>
        <begin position="40"/>
        <end position="513"/>
    </location>
</feature>
<evidence type="ECO:0000256" key="5">
    <source>
        <dbReference type="ARBA" id="ARBA00022827"/>
    </source>
</evidence>
<evidence type="ECO:0000313" key="11">
    <source>
        <dbReference type="Proteomes" id="UP000322699"/>
    </source>
</evidence>
<dbReference type="GO" id="GO:0016117">
    <property type="term" value="P:carotenoid biosynthetic process"/>
    <property type="evidence" value="ECO:0007669"/>
    <property type="project" value="UniProtKB-KW"/>
</dbReference>
<dbReference type="InterPro" id="IPR002937">
    <property type="entry name" value="Amino_oxidase"/>
</dbReference>
<keyword evidence="5" id="KW-0274">FAD</keyword>
<dbReference type="InterPro" id="IPR036188">
    <property type="entry name" value="FAD/NAD-bd_sf"/>
</dbReference>
<proteinExistence type="inferred from homology"/>
<dbReference type="NCBIfam" id="TIGR02734">
    <property type="entry name" value="crtI_fam"/>
    <property type="match status" value="1"/>
</dbReference>
<evidence type="ECO:0000256" key="7">
    <source>
        <dbReference type="RuleBase" id="RU362075"/>
    </source>
</evidence>
<evidence type="ECO:0000256" key="4">
    <source>
        <dbReference type="ARBA" id="ARBA00022746"/>
    </source>
</evidence>
<feature type="region of interest" description="Disordered" evidence="8">
    <location>
        <begin position="1"/>
        <end position="29"/>
    </location>
</feature>
<evidence type="ECO:0000256" key="8">
    <source>
        <dbReference type="SAM" id="MobiDB-lite"/>
    </source>
</evidence>
<evidence type="ECO:0000256" key="6">
    <source>
        <dbReference type="ARBA" id="ARBA00023002"/>
    </source>
</evidence>
<dbReference type="Gene3D" id="3.50.50.60">
    <property type="entry name" value="FAD/NAD(P)-binding domain"/>
    <property type="match status" value="2"/>
</dbReference>
<evidence type="ECO:0000313" key="10">
    <source>
        <dbReference type="EMBL" id="KAA1258684.1"/>
    </source>
</evidence>
<dbReference type="InterPro" id="IPR014105">
    <property type="entry name" value="Carotenoid/retinoid_OxRdtase"/>
</dbReference>
<evidence type="ECO:0000256" key="1">
    <source>
        <dbReference type="ARBA" id="ARBA00004829"/>
    </source>
</evidence>
<organism evidence="10 11">
    <name type="scientific">Rubripirellula obstinata</name>
    <dbReference type="NCBI Taxonomy" id="406547"/>
    <lineage>
        <taxon>Bacteria</taxon>
        <taxon>Pseudomonadati</taxon>
        <taxon>Planctomycetota</taxon>
        <taxon>Planctomycetia</taxon>
        <taxon>Pirellulales</taxon>
        <taxon>Pirellulaceae</taxon>
        <taxon>Rubripirellula</taxon>
    </lineage>
</organism>
<keyword evidence="3" id="KW-0285">Flavoprotein</keyword>
<dbReference type="AlphaFoldDB" id="A0A5B1CHJ0"/>
<gene>
    <name evidence="10" type="primary">crtI</name>
    <name evidence="10" type="ORF">LF1_12060</name>
</gene>
<accession>A0A5B1CHJ0</accession>
<name>A0A5B1CHJ0_9BACT</name>
<dbReference type="GO" id="GO:0016491">
    <property type="term" value="F:oxidoreductase activity"/>
    <property type="evidence" value="ECO:0007669"/>
    <property type="project" value="UniProtKB-KW"/>
</dbReference>
<evidence type="ECO:0000256" key="3">
    <source>
        <dbReference type="ARBA" id="ARBA00022630"/>
    </source>
</evidence>
<evidence type="ECO:0000259" key="9">
    <source>
        <dbReference type="Pfam" id="PF01593"/>
    </source>
</evidence>